<feature type="domain" description="Response regulatory" evidence="4">
    <location>
        <begin position="4"/>
        <end position="119"/>
    </location>
</feature>
<dbReference type="InterPro" id="IPR052048">
    <property type="entry name" value="ST_Response_Regulator"/>
</dbReference>
<dbReference type="Proteomes" id="UP000471031">
    <property type="component" value="Unassembled WGS sequence"/>
</dbReference>
<organism evidence="5 6">
    <name type="scientific">Heliomicrobium gestii</name>
    <name type="common">Heliobacterium gestii</name>
    <dbReference type="NCBI Taxonomy" id="2699"/>
    <lineage>
        <taxon>Bacteria</taxon>
        <taxon>Bacillati</taxon>
        <taxon>Bacillota</taxon>
        <taxon>Clostridia</taxon>
        <taxon>Eubacteriales</taxon>
        <taxon>Heliobacteriaceae</taxon>
        <taxon>Heliomicrobium</taxon>
    </lineage>
</organism>
<sequence>MTKKILLVDDSPLIHNLLRKTLEKHGYEVAGDAMNGKVGVELYRELSPDLVFMDITMPVMDGIEAARAIKTESPEARIIMLSAMGDEEIVKQAKELGVDIFLQKPFDDYKIISAIAKVV</sequence>
<dbReference type="PANTHER" id="PTHR43228:SF1">
    <property type="entry name" value="TWO-COMPONENT RESPONSE REGULATOR ARR22"/>
    <property type="match status" value="1"/>
</dbReference>
<evidence type="ECO:0000313" key="5">
    <source>
        <dbReference type="EMBL" id="MZP42599.1"/>
    </source>
</evidence>
<dbReference type="PROSITE" id="PS50110">
    <property type="entry name" value="RESPONSE_REGULATORY"/>
    <property type="match status" value="1"/>
</dbReference>
<reference evidence="5 6" key="1">
    <citation type="submission" date="2020-01" db="EMBL/GenBank/DDBJ databases">
        <title>Whole genome sequence of Heliobacterium gestii DSM 11169.</title>
        <authorList>
            <person name="Kyndt J.A."/>
            <person name="Meyer T.E."/>
        </authorList>
    </citation>
    <scope>NUCLEOTIDE SEQUENCE [LARGE SCALE GENOMIC DNA]</scope>
    <source>
        <strain evidence="5 6">DSM 11169</strain>
    </source>
</reference>
<accession>A0A845LD98</accession>
<evidence type="ECO:0000259" key="4">
    <source>
        <dbReference type="PROSITE" id="PS50110"/>
    </source>
</evidence>
<evidence type="ECO:0000256" key="2">
    <source>
        <dbReference type="ARBA" id="ARBA00024867"/>
    </source>
</evidence>
<dbReference type="SMART" id="SM00448">
    <property type="entry name" value="REC"/>
    <property type="match status" value="1"/>
</dbReference>
<comment type="caution">
    <text evidence="5">The sequence shown here is derived from an EMBL/GenBank/DDBJ whole genome shotgun (WGS) entry which is preliminary data.</text>
</comment>
<name>A0A845LD98_HELGE</name>
<dbReference type="SUPFAM" id="SSF52172">
    <property type="entry name" value="CheY-like"/>
    <property type="match status" value="1"/>
</dbReference>
<gene>
    <name evidence="5" type="ORF">GTO89_06050</name>
</gene>
<dbReference type="PANTHER" id="PTHR43228">
    <property type="entry name" value="TWO-COMPONENT RESPONSE REGULATOR"/>
    <property type="match status" value="1"/>
</dbReference>
<comment type="function">
    <text evidence="2">May play the central regulatory role in sporulation. It may be an element of the effector pathway responsible for the activation of sporulation genes in response to nutritional stress. Spo0A may act in concert with spo0H (a sigma factor) to control the expression of some genes that are critical to the sporulation process.</text>
</comment>
<keyword evidence="3" id="KW-0597">Phosphoprotein</keyword>
<protein>
    <recommendedName>
        <fullName evidence="1">Stage 0 sporulation protein A homolog</fullName>
    </recommendedName>
</protein>
<dbReference type="GO" id="GO:0000160">
    <property type="term" value="P:phosphorelay signal transduction system"/>
    <property type="evidence" value="ECO:0007669"/>
    <property type="project" value="InterPro"/>
</dbReference>
<dbReference type="EMBL" id="WXEX01000004">
    <property type="protein sequence ID" value="MZP42599.1"/>
    <property type="molecule type" value="Genomic_DNA"/>
</dbReference>
<keyword evidence="6" id="KW-1185">Reference proteome</keyword>
<proteinExistence type="predicted"/>
<dbReference type="RefSeq" id="WP_161261162.1">
    <property type="nucleotide sequence ID" value="NZ_JAFBDC010000003.1"/>
</dbReference>
<evidence type="ECO:0000313" key="6">
    <source>
        <dbReference type="Proteomes" id="UP000471031"/>
    </source>
</evidence>
<dbReference type="InterPro" id="IPR011006">
    <property type="entry name" value="CheY-like_superfamily"/>
</dbReference>
<evidence type="ECO:0000256" key="3">
    <source>
        <dbReference type="PROSITE-ProRule" id="PRU00169"/>
    </source>
</evidence>
<evidence type="ECO:0000256" key="1">
    <source>
        <dbReference type="ARBA" id="ARBA00018672"/>
    </source>
</evidence>
<dbReference type="OrthoDB" id="9779069at2"/>
<dbReference type="InterPro" id="IPR001789">
    <property type="entry name" value="Sig_transdc_resp-reg_receiver"/>
</dbReference>
<dbReference type="Pfam" id="PF00072">
    <property type="entry name" value="Response_reg"/>
    <property type="match status" value="1"/>
</dbReference>
<dbReference type="Gene3D" id="3.40.50.2300">
    <property type="match status" value="1"/>
</dbReference>
<dbReference type="AlphaFoldDB" id="A0A845LD98"/>
<feature type="modified residue" description="4-aspartylphosphate" evidence="3">
    <location>
        <position position="54"/>
    </location>
</feature>